<keyword evidence="21" id="KW-1185">Reference proteome</keyword>
<dbReference type="EC" id="2.7.2.4" evidence="17"/>
<evidence type="ECO:0000259" key="19">
    <source>
        <dbReference type="PROSITE" id="PS51671"/>
    </source>
</evidence>
<dbReference type="PANTHER" id="PTHR21499">
    <property type="entry name" value="ASPARTATE KINASE"/>
    <property type="match status" value="1"/>
</dbReference>
<dbReference type="EMBL" id="JACHHI010000001">
    <property type="protein sequence ID" value="MBB6477253.1"/>
    <property type="molecule type" value="Genomic_DNA"/>
</dbReference>
<dbReference type="RefSeq" id="WP_034436053.1">
    <property type="nucleotide sequence ID" value="NZ_CABWNB010000001.1"/>
</dbReference>
<evidence type="ECO:0000256" key="8">
    <source>
        <dbReference type="ARBA" id="ARBA00022737"/>
    </source>
</evidence>
<evidence type="ECO:0000256" key="12">
    <source>
        <dbReference type="ARBA" id="ARBA00022915"/>
    </source>
</evidence>
<feature type="binding site" evidence="16">
    <location>
        <position position="74"/>
    </location>
    <ligand>
        <name>substrate</name>
    </ligand>
</feature>
<dbReference type="FunFam" id="3.40.1160.10:FF:000002">
    <property type="entry name" value="Aspartokinase"/>
    <property type="match status" value="1"/>
</dbReference>
<dbReference type="InterPro" id="IPR036393">
    <property type="entry name" value="AceGlu_kinase-like_sf"/>
</dbReference>
<dbReference type="NCBIfam" id="NF005154">
    <property type="entry name" value="PRK06635.1-2"/>
    <property type="match status" value="1"/>
</dbReference>
<keyword evidence="7 17" id="KW-0808">Transferase</keyword>
<evidence type="ECO:0000256" key="7">
    <source>
        <dbReference type="ARBA" id="ARBA00022679"/>
    </source>
</evidence>
<dbReference type="InterPro" id="IPR005260">
    <property type="entry name" value="Asp_kin_monofn"/>
</dbReference>
<dbReference type="GO" id="GO:0019877">
    <property type="term" value="P:diaminopimelate biosynthetic process"/>
    <property type="evidence" value="ECO:0007669"/>
    <property type="project" value="UniProtKB-KW"/>
</dbReference>
<feature type="domain" description="ACT" evidence="19">
    <location>
        <begin position="265"/>
        <end position="350"/>
    </location>
</feature>
<keyword evidence="8" id="KW-0677">Repeat</keyword>
<dbReference type="UniPathway" id="UPA00034">
    <property type="reaction ID" value="UER00015"/>
</dbReference>
<evidence type="ECO:0000256" key="11">
    <source>
        <dbReference type="ARBA" id="ARBA00022840"/>
    </source>
</evidence>
<comment type="similarity">
    <text evidence="5 17">Belongs to the aspartokinase family.</text>
</comment>
<dbReference type="CDD" id="cd04913">
    <property type="entry name" value="ACT_AKii-LysC-BS-like_1"/>
    <property type="match status" value="1"/>
</dbReference>
<comment type="pathway">
    <text evidence="4 18">Amino-acid biosynthesis; L-threonine biosynthesis; L-threonine from L-aspartate: step 1/5.</text>
</comment>
<dbReference type="InterPro" id="IPR041740">
    <property type="entry name" value="AKii-LysC-BS"/>
</dbReference>
<evidence type="ECO:0000256" key="2">
    <source>
        <dbReference type="ARBA" id="ARBA00004766"/>
    </source>
</evidence>
<keyword evidence="13" id="KW-0457">Lysine biosynthesis</keyword>
<evidence type="ECO:0000313" key="21">
    <source>
        <dbReference type="Proteomes" id="UP000591941"/>
    </source>
</evidence>
<dbReference type="GO" id="GO:0009090">
    <property type="term" value="P:homoserine biosynthetic process"/>
    <property type="evidence" value="ECO:0007669"/>
    <property type="project" value="TreeGrafter"/>
</dbReference>
<dbReference type="NCBIfam" id="TIGR00656">
    <property type="entry name" value="asp_kin_monofn"/>
    <property type="match status" value="1"/>
</dbReference>
<dbReference type="NCBIfam" id="NF005155">
    <property type="entry name" value="PRK06635.1-4"/>
    <property type="match status" value="1"/>
</dbReference>
<dbReference type="SUPFAM" id="SSF53633">
    <property type="entry name" value="Carbamate kinase-like"/>
    <property type="match status" value="1"/>
</dbReference>
<dbReference type="Pfam" id="PF00696">
    <property type="entry name" value="AA_kinase"/>
    <property type="match status" value="1"/>
</dbReference>
<keyword evidence="9 16" id="KW-0547">Nucleotide-binding</keyword>
<dbReference type="GeneID" id="93485565"/>
<feature type="binding site" evidence="16">
    <location>
        <position position="179"/>
    </location>
    <ligand>
        <name>ATP</name>
        <dbReference type="ChEBI" id="CHEBI:30616"/>
    </ligand>
</feature>
<feature type="binding site" evidence="16">
    <location>
        <begin position="173"/>
        <end position="174"/>
    </location>
    <ligand>
        <name>ATP</name>
        <dbReference type="ChEBI" id="CHEBI:30616"/>
    </ligand>
</feature>
<dbReference type="InterPro" id="IPR045865">
    <property type="entry name" value="ACT-like_dom_sf"/>
</dbReference>
<evidence type="ECO:0000256" key="6">
    <source>
        <dbReference type="ARBA" id="ARBA00022605"/>
    </source>
</evidence>
<keyword evidence="12" id="KW-0220">Diaminopimelate biosynthesis</keyword>
<evidence type="ECO:0000256" key="14">
    <source>
        <dbReference type="ARBA" id="ARBA00047872"/>
    </source>
</evidence>
<sequence length="411" mass="44187">MTLQVKKFGGSSVATPEKIRHIAERILASKQPTDRIVVVVSAMGDSTDDLMALAKQCTHKAYGRELDMLLTTGEQVSIALLAMTFIELGQPAISFTGQQAGIQTSRSYGKGRILDINPERVFTALNEGNIVIVAGFQGLADNGDMVTLGRGGSDTTAVALAGALQADVCEIFTDVDGVYTADPRVVPQAFKMKEITYGEMLEMARLGAGVMQPRAVEMGSRYRVPIHVRSTFTETEGTMIQEEYNMEGKQAAIRGVAHDTNVAKVTVLGVDNRPGVAHMIFSYLAKANIDVDMIVQSIRESDDSKTDIVFTIAESDFPQAQEVLEVFKRDHGIKDILYATDVAKVSVVGAGMLGTPGVAADMFGAFADGNINIQIISTSEISISCLIDERDAEKAVALIHARFLESTDAAQ</sequence>
<gene>
    <name evidence="20" type="ORF">HNR45_000275</name>
</gene>
<dbReference type="GO" id="GO:0009088">
    <property type="term" value="P:threonine biosynthetic process"/>
    <property type="evidence" value="ECO:0007669"/>
    <property type="project" value="UniProtKB-UniPathway"/>
</dbReference>
<dbReference type="CDD" id="cd04261">
    <property type="entry name" value="AAK_AKii-LysC-BS"/>
    <property type="match status" value="1"/>
</dbReference>
<dbReference type="InterPro" id="IPR054352">
    <property type="entry name" value="ACT_Aspartokinase"/>
</dbReference>
<comment type="subunit">
    <text evidence="15">Tetramer consisting of 2 isoforms Alpha (catalytic and regulation) and of a homodimer of 2 isoforms Beta (regulation).</text>
</comment>
<evidence type="ECO:0000256" key="17">
    <source>
        <dbReference type="RuleBase" id="RU003448"/>
    </source>
</evidence>
<dbReference type="Proteomes" id="UP000591941">
    <property type="component" value="Unassembled WGS sequence"/>
</dbReference>
<feature type="binding site" evidence="16">
    <location>
        <begin position="7"/>
        <end position="10"/>
    </location>
    <ligand>
        <name>ATP</name>
        <dbReference type="ChEBI" id="CHEBI:30616"/>
    </ligand>
</feature>
<dbReference type="Pfam" id="PF22468">
    <property type="entry name" value="ACT_9"/>
    <property type="match status" value="2"/>
</dbReference>
<dbReference type="InterPro" id="IPR001048">
    <property type="entry name" value="Asp/Glu/Uridylate_kinase"/>
</dbReference>
<dbReference type="AlphaFoldDB" id="A0A841R0I1"/>
<evidence type="ECO:0000256" key="16">
    <source>
        <dbReference type="PIRSR" id="PIRSR000726-1"/>
    </source>
</evidence>
<dbReference type="GO" id="GO:0009089">
    <property type="term" value="P:lysine biosynthetic process via diaminopimelate"/>
    <property type="evidence" value="ECO:0007669"/>
    <property type="project" value="UniProtKB-UniPathway"/>
</dbReference>
<dbReference type="PROSITE" id="PS00324">
    <property type="entry name" value="ASPARTOKINASE"/>
    <property type="match status" value="1"/>
</dbReference>
<evidence type="ECO:0000256" key="1">
    <source>
        <dbReference type="ARBA" id="ARBA00003121"/>
    </source>
</evidence>
<name>A0A841R0I1_9FIRM</name>
<dbReference type="CDD" id="cd04923">
    <property type="entry name" value="ACT_AK-LysC-DapG-like_2"/>
    <property type="match status" value="1"/>
</dbReference>
<comment type="pathway">
    <text evidence="2 18">Amino-acid biosynthesis; L-lysine biosynthesis via DAP pathway; (S)-tetrahydrodipicolinate from L-aspartate: step 1/4.</text>
</comment>
<dbReference type="InterPro" id="IPR001341">
    <property type="entry name" value="Asp_kinase"/>
</dbReference>
<dbReference type="InterPro" id="IPR018042">
    <property type="entry name" value="Aspartate_kinase_CS"/>
</dbReference>
<accession>A0A841R0I1</accession>
<dbReference type="GO" id="GO:0005524">
    <property type="term" value="F:ATP binding"/>
    <property type="evidence" value="ECO:0007669"/>
    <property type="project" value="UniProtKB-KW"/>
</dbReference>
<keyword evidence="6 18" id="KW-0028">Amino-acid biosynthesis</keyword>
<evidence type="ECO:0000256" key="4">
    <source>
        <dbReference type="ARBA" id="ARBA00005139"/>
    </source>
</evidence>
<keyword evidence="10 17" id="KW-0418">Kinase</keyword>
<dbReference type="InterPro" id="IPR002912">
    <property type="entry name" value="ACT_dom"/>
</dbReference>
<dbReference type="UniPathway" id="UPA00051">
    <property type="reaction ID" value="UER00462"/>
</dbReference>
<dbReference type="SUPFAM" id="SSF55021">
    <property type="entry name" value="ACT-like"/>
    <property type="match status" value="2"/>
</dbReference>
<dbReference type="GO" id="GO:0004072">
    <property type="term" value="F:aspartate kinase activity"/>
    <property type="evidence" value="ECO:0007669"/>
    <property type="project" value="UniProtKB-EC"/>
</dbReference>
<comment type="catalytic activity">
    <reaction evidence="14 17">
        <text>L-aspartate + ATP = 4-phospho-L-aspartate + ADP</text>
        <dbReference type="Rhea" id="RHEA:23776"/>
        <dbReference type="ChEBI" id="CHEBI:29991"/>
        <dbReference type="ChEBI" id="CHEBI:30616"/>
        <dbReference type="ChEBI" id="CHEBI:57535"/>
        <dbReference type="ChEBI" id="CHEBI:456216"/>
        <dbReference type="EC" id="2.7.2.4"/>
    </reaction>
</comment>
<dbReference type="OrthoDB" id="9799110at2"/>
<comment type="pathway">
    <text evidence="3 18">Amino-acid biosynthesis; L-methionine biosynthesis via de novo pathway; L-homoserine from L-aspartate: step 1/3.</text>
</comment>
<dbReference type="PROSITE" id="PS51671">
    <property type="entry name" value="ACT"/>
    <property type="match status" value="1"/>
</dbReference>
<dbReference type="PIRSF" id="PIRSF000726">
    <property type="entry name" value="Asp_kin"/>
    <property type="match status" value="1"/>
</dbReference>
<reference evidence="20 21" key="1">
    <citation type="submission" date="2020-08" db="EMBL/GenBank/DDBJ databases">
        <title>Genomic Encyclopedia of Type Strains, Phase IV (KMG-IV): sequencing the most valuable type-strain genomes for metagenomic binning, comparative biology and taxonomic classification.</title>
        <authorList>
            <person name="Goeker M."/>
        </authorList>
    </citation>
    <scope>NUCLEOTIDE SEQUENCE [LARGE SCALE GENOMIC DNA]</scope>
    <source>
        <strain evidence="20 21">DSM 21255</strain>
    </source>
</reference>
<dbReference type="PANTHER" id="PTHR21499:SF3">
    <property type="entry name" value="ASPARTOKINASE"/>
    <property type="match status" value="1"/>
</dbReference>
<protein>
    <recommendedName>
        <fullName evidence="17">Aspartokinase</fullName>
        <ecNumber evidence="17">2.7.2.4</ecNumber>
    </recommendedName>
</protein>
<evidence type="ECO:0000256" key="5">
    <source>
        <dbReference type="ARBA" id="ARBA00010122"/>
    </source>
</evidence>
<evidence type="ECO:0000256" key="18">
    <source>
        <dbReference type="RuleBase" id="RU004249"/>
    </source>
</evidence>
<dbReference type="GO" id="GO:0005829">
    <property type="term" value="C:cytosol"/>
    <property type="evidence" value="ECO:0007669"/>
    <property type="project" value="TreeGrafter"/>
</dbReference>
<evidence type="ECO:0000256" key="10">
    <source>
        <dbReference type="ARBA" id="ARBA00022777"/>
    </source>
</evidence>
<organism evidence="20 21">
    <name type="scientific">Negativicoccus succinicivorans</name>
    <dbReference type="NCBI Taxonomy" id="620903"/>
    <lineage>
        <taxon>Bacteria</taxon>
        <taxon>Bacillati</taxon>
        <taxon>Bacillota</taxon>
        <taxon>Negativicutes</taxon>
        <taxon>Veillonellales</taxon>
        <taxon>Veillonellaceae</taxon>
        <taxon>Negativicoccus</taxon>
    </lineage>
</organism>
<feature type="binding site" evidence="16">
    <location>
        <position position="47"/>
    </location>
    <ligand>
        <name>substrate</name>
    </ligand>
</feature>
<comment type="caution">
    <text evidence="20">The sequence shown here is derived from an EMBL/GenBank/DDBJ whole genome shotgun (WGS) entry which is preliminary data.</text>
</comment>
<feature type="binding site" evidence="16">
    <location>
        <position position="184"/>
    </location>
    <ligand>
        <name>ATP</name>
        <dbReference type="ChEBI" id="CHEBI:30616"/>
    </ligand>
</feature>
<keyword evidence="11 16" id="KW-0067">ATP-binding</keyword>
<dbReference type="UniPathway" id="UPA00050">
    <property type="reaction ID" value="UER00461"/>
</dbReference>
<proteinExistence type="inferred from homology"/>
<dbReference type="NCBIfam" id="TIGR00657">
    <property type="entry name" value="asp_kinases"/>
    <property type="match status" value="1"/>
</dbReference>
<dbReference type="Gene3D" id="3.40.1160.10">
    <property type="entry name" value="Acetylglutamate kinase-like"/>
    <property type="match status" value="1"/>
</dbReference>
<evidence type="ECO:0000256" key="3">
    <source>
        <dbReference type="ARBA" id="ARBA00004986"/>
    </source>
</evidence>
<evidence type="ECO:0000256" key="9">
    <source>
        <dbReference type="ARBA" id="ARBA00022741"/>
    </source>
</evidence>
<evidence type="ECO:0000256" key="15">
    <source>
        <dbReference type="ARBA" id="ARBA00063835"/>
    </source>
</evidence>
<dbReference type="FunFam" id="3.30.2130.10:FF:000001">
    <property type="entry name" value="Bifunctional aspartokinase/homoserine dehydrogenase"/>
    <property type="match status" value="1"/>
</dbReference>
<comment type="function">
    <text evidence="1">Catalyzes the phosphorylation of the beta-carboxyl group of aspartic acid with ATP to yield 4-phospho-L-aspartate, which is involved in the branched biosynthetic pathway leading to the biosynthesis of amino acids threonine, isoleucine and methionine.</text>
</comment>
<evidence type="ECO:0000256" key="13">
    <source>
        <dbReference type="ARBA" id="ARBA00023154"/>
    </source>
</evidence>
<evidence type="ECO:0000313" key="20">
    <source>
        <dbReference type="EMBL" id="MBB6477253.1"/>
    </source>
</evidence>
<dbReference type="Gene3D" id="3.30.2130.10">
    <property type="entry name" value="VC0802-like"/>
    <property type="match status" value="1"/>
</dbReference>